<accession>A0AAV5AL58</accession>
<name>A0AAV5AL58_9AGAM</name>
<feature type="compositionally biased region" description="Polar residues" evidence="1">
    <location>
        <begin position="69"/>
        <end position="88"/>
    </location>
</feature>
<evidence type="ECO:0000256" key="1">
    <source>
        <dbReference type="SAM" id="MobiDB-lite"/>
    </source>
</evidence>
<evidence type="ECO:0000313" key="3">
    <source>
        <dbReference type="Proteomes" id="UP001050691"/>
    </source>
</evidence>
<proteinExistence type="predicted"/>
<reference evidence="2" key="1">
    <citation type="submission" date="2021-10" db="EMBL/GenBank/DDBJ databases">
        <title>De novo Genome Assembly of Clathrus columnatus (Basidiomycota, Fungi) Using Illumina and Nanopore Sequence Data.</title>
        <authorList>
            <person name="Ogiso-Tanaka E."/>
            <person name="Itagaki H."/>
            <person name="Hosoya T."/>
            <person name="Hosaka K."/>
        </authorList>
    </citation>
    <scope>NUCLEOTIDE SEQUENCE</scope>
    <source>
        <strain evidence="2">MO-923</strain>
    </source>
</reference>
<gene>
    <name evidence="2" type="ORF">Clacol_007688</name>
</gene>
<feature type="region of interest" description="Disordered" evidence="1">
    <location>
        <begin position="1"/>
        <end position="156"/>
    </location>
</feature>
<organism evidence="2 3">
    <name type="scientific">Clathrus columnatus</name>
    <dbReference type="NCBI Taxonomy" id="1419009"/>
    <lineage>
        <taxon>Eukaryota</taxon>
        <taxon>Fungi</taxon>
        <taxon>Dikarya</taxon>
        <taxon>Basidiomycota</taxon>
        <taxon>Agaricomycotina</taxon>
        <taxon>Agaricomycetes</taxon>
        <taxon>Phallomycetidae</taxon>
        <taxon>Phallales</taxon>
        <taxon>Clathraceae</taxon>
        <taxon>Clathrus</taxon>
    </lineage>
</organism>
<dbReference type="AlphaFoldDB" id="A0AAV5AL58"/>
<dbReference type="Proteomes" id="UP001050691">
    <property type="component" value="Unassembled WGS sequence"/>
</dbReference>
<comment type="caution">
    <text evidence="2">The sequence shown here is derived from an EMBL/GenBank/DDBJ whole genome shotgun (WGS) entry which is preliminary data.</text>
</comment>
<feature type="compositionally biased region" description="Basic and acidic residues" evidence="1">
    <location>
        <begin position="141"/>
        <end position="156"/>
    </location>
</feature>
<sequence length="174" mass="19240">MNRHPYGGGGGGYDASRRGGSPQSPGQDRPRFSRPPGRGGRGGGRGGGPSYYDAGDYNDNDYNHPPQGYNMNGSNHNDSYYYQGQNQHMGPPPVSSFSSTPTYGSYDQHGQGYGNTAYEDKSPPSRGQYNPANRGGKRPPVRKERDDKVHDSLIEERIQRERPCRTLFIRNVKV</sequence>
<dbReference type="EMBL" id="BPWL01000008">
    <property type="protein sequence ID" value="GJJ13434.1"/>
    <property type="molecule type" value="Genomic_DNA"/>
</dbReference>
<feature type="compositionally biased region" description="Gly residues" evidence="1">
    <location>
        <begin position="37"/>
        <end position="49"/>
    </location>
</feature>
<evidence type="ECO:0000313" key="2">
    <source>
        <dbReference type="EMBL" id="GJJ13434.1"/>
    </source>
</evidence>
<keyword evidence="3" id="KW-1185">Reference proteome</keyword>
<feature type="compositionally biased region" description="Gly residues" evidence="1">
    <location>
        <begin position="1"/>
        <end position="13"/>
    </location>
</feature>
<protein>
    <submittedName>
        <fullName evidence="2">Uncharacterized protein</fullName>
    </submittedName>
</protein>